<dbReference type="SUPFAM" id="SSF89895">
    <property type="entry name" value="FYSH domain"/>
    <property type="match status" value="1"/>
</dbReference>
<feature type="region of interest" description="Disordered" evidence="1">
    <location>
        <begin position="89"/>
        <end position="114"/>
    </location>
</feature>
<dbReference type="VEuPathDB" id="FungiDB:F503_07220"/>
<keyword evidence="4" id="KW-1185">Reference proteome</keyword>
<organism evidence="3 4">
    <name type="scientific">Ophiostoma piceae (strain UAMH 11346)</name>
    <name type="common">Sap stain fungus</name>
    <dbReference type="NCBI Taxonomy" id="1262450"/>
    <lineage>
        <taxon>Eukaryota</taxon>
        <taxon>Fungi</taxon>
        <taxon>Dikarya</taxon>
        <taxon>Ascomycota</taxon>
        <taxon>Pezizomycotina</taxon>
        <taxon>Sordariomycetes</taxon>
        <taxon>Sordariomycetidae</taxon>
        <taxon>Ophiostomatales</taxon>
        <taxon>Ophiostomataceae</taxon>
        <taxon>Ophiostoma</taxon>
    </lineage>
</organism>
<reference evidence="3 4" key="1">
    <citation type="journal article" date="2013" name="BMC Genomics">
        <title>The genome and transcriptome of the pine saprophyte Ophiostoma piceae, and a comparison with the bark beetle-associated pine pathogen Grosmannia clavigera.</title>
        <authorList>
            <person name="Haridas S."/>
            <person name="Wang Y."/>
            <person name="Lim L."/>
            <person name="Massoumi Alamouti S."/>
            <person name="Jackman S."/>
            <person name="Docking R."/>
            <person name="Robertson G."/>
            <person name="Birol I."/>
            <person name="Bohlmann J."/>
            <person name="Breuil C."/>
        </authorList>
    </citation>
    <scope>NUCLEOTIDE SEQUENCE [LARGE SCALE GENOMIC DNA]</scope>
    <source>
        <strain evidence="3 4">UAMH 11346</strain>
    </source>
</reference>
<dbReference type="Pfam" id="PF01172">
    <property type="entry name" value="SBDS_N"/>
    <property type="match status" value="1"/>
</dbReference>
<dbReference type="OMA" id="HYKGKDD"/>
<dbReference type="AlphaFoldDB" id="S3C7A9"/>
<proteinExistence type="predicted"/>
<protein>
    <submittedName>
        <fullName evidence="3">Shwachman-bodian-diamond syndrome protein</fullName>
    </submittedName>
</protein>
<dbReference type="InterPro" id="IPR019783">
    <property type="entry name" value="SDO1/SBDS_N"/>
</dbReference>
<dbReference type="Proteomes" id="UP000016923">
    <property type="component" value="Unassembled WGS sequence"/>
</dbReference>
<dbReference type="eggNOG" id="ENOG502S9SB">
    <property type="taxonomic scope" value="Eukaryota"/>
</dbReference>
<evidence type="ECO:0000313" key="3">
    <source>
        <dbReference type="EMBL" id="EPE09444.1"/>
    </source>
</evidence>
<feature type="domain" description="Ribosome maturation protein SDO1/SBDS N-terminal" evidence="2">
    <location>
        <begin position="8"/>
        <end position="100"/>
    </location>
</feature>
<evidence type="ECO:0000256" key="1">
    <source>
        <dbReference type="SAM" id="MobiDB-lite"/>
    </source>
</evidence>
<dbReference type="EMBL" id="KE148147">
    <property type="protein sequence ID" value="EPE09444.1"/>
    <property type="molecule type" value="Genomic_DNA"/>
</dbReference>
<gene>
    <name evidence="3" type="ORF">F503_07220</name>
</gene>
<dbReference type="HOGENOM" id="CLU_137480_1_0_1"/>
<dbReference type="InterPro" id="IPR036786">
    <property type="entry name" value="Ribosome_mat_SBDS_N_sf"/>
</dbReference>
<sequence length="114" mass="12681">MARGETTQTKVHFKGTDEDFVVFVDDVDDYKKWLSDTSVPLAHFVSTFQIFTTHRQGPQGPFNTAAKGTLENEFGTSDEDAVIKEILTKGTAQESEAPERQGFRNESQGARTAH</sequence>
<evidence type="ECO:0000313" key="4">
    <source>
        <dbReference type="Proteomes" id="UP000016923"/>
    </source>
</evidence>
<dbReference type="Gene3D" id="3.30.1250.10">
    <property type="entry name" value="Ribosome maturation protein SBDS, N-terminal domain"/>
    <property type="match status" value="1"/>
</dbReference>
<accession>S3C7A9</accession>
<name>S3C7A9_OPHP1</name>
<evidence type="ECO:0000259" key="2">
    <source>
        <dbReference type="Pfam" id="PF01172"/>
    </source>
</evidence>
<feature type="compositionally biased region" description="Polar residues" evidence="1">
    <location>
        <begin position="104"/>
        <end position="114"/>
    </location>
</feature>
<dbReference type="STRING" id="1262450.S3C7A9"/>
<dbReference type="OrthoDB" id="2567806at2759"/>